<evidence type="ECO:0000256" key="1">
    <source>
        <dbReference type="SAM" id="MobiDB-lite"/>
    </source>
</evidence>
<keyword evidence="3" id="KW-1185">Reference proteome</keyword>
<dbReference type="Proteomes" id="UP000815325">
    <property type="component" value="Unassembled WGS sequence"/>
</dbReference>
<evidence type="ECO:0000313" key="3">
    <source>
        <dbReference type="Proteomes" id="UP000815325"/>
    </source>
</evidence>
<reference evidence="2" key="2">
    <citation type="submission" date="2020-06" db="EMBL/GenBank/DDBJ databases">
        <authorList>
            <consortium name="DOE Joint Genome Institute"/>
            <person name="Calhoun S."/>
            <person name="Polle J.E."/>
            <person name="Mckie-Krisberg Z."/>
            <person name="Prochnik S."/>
            <person name="Neofotis P."/>
            <person name="Yim W.C."/>
            <person name="Hathwaik L.T."/>
            <person name="Jenkins J."/>
            <person name="Molina H."/>
            <person name="Bunkenborg J."/>
            <person name="Grigoriev I.V."/>
            <person name="Barry K."/>
            <person name="Schmutz J."/>
            <person name="Jin E."/>
            <person name="Cushman J.C."/>
            <person name="Magnuson J.K."/>
        </authorList>
    </citation>
    <scope>NUCLEOTIDE SEQUENCE</scope>
    <source>
        <strain evidence="2">CCAP 19/18</strain>
    </source>
</reference>
<organism evidence="2 3">
    <name type="scientific">Dunaliella salina</name>
    <name type="common">Green alga</name>
    <name type="synonym">Protococcus salinus</name>
    <dbReference type="NCBI Taxonomy" id="3046"/>
    <lineage>
        <taxon>Eukaryota</taxon>
        <taxon>Viridiplantae</taxon>
        <taxon>Chlorophyta</taxon>
        <taxon>core chlorophytes</taxon>
        <taxon>Chlorophyceae</taxon>
        <taxon>CS clade</taxon>
        <taxon>Chlamydomonadales</taxon>
        <taxon>Dunaliellaceae</taxon>
        <taxon>Dunaliella</taxon>
    </lineage>
</organism>
<dbReference type="EMBL" id="MU069436">
    <property type="protein sequence ID" value="KAF5843898.1"/>
    <property type="molecule type" value="Genomic_DNA"/>
</dbReference>
<name>A0ABQ7HAM0_DUNSA</name>
<feature type="region of interest" description="Disordered" evidence="1">
    <location>
        <begin position="1"/>
        <end position="140"/>
    </location>
</feature>
<evidence type="ECO:0008006" key="4">
    <source>
        <dbReference type="Google" id="ProtNLM"/>
    </source>
</evidence>
<evidence type="ECO:0000313" key="2">
    <source>
        <dbReference type="EMBL" id="KAF5843898.1"/>
    </source>
</evidence>
<comment type="caution">
    <text evidence="2">The sequence shown here is derived from an EMBL/GenBank/DDBJ whole genome shotgun (WGS) entry which is preliminary data.</text>
</comment>
<proteinExistence type="predicted"/>
<protein>
    <recommendedName>
        <fullName evidence="4">Encoded protein</fullName>
    </recommendedName>
</protein>
<reference evidence="2" key="1">
    <citation type="submission" date="2017-08" db="EMBL/GenBank/DDBJ databases">
        <authorList>
            <person name="Polle J.E."/>
            <person name="Barry K."/>
            <person name="Cushman J."/>
            <person name="Schmutz J."/>
            <person name="Tran D."/>
            <person name="Hathwaick L.T."/>
            <person name="Yim W.C."/>
            <person name="Jenkins J."/>
            <person name="Mckie-Krisberg Z.M."/>
            <person name="Prochnik S."/>
            <person name="Lindquist E."/>
            <person name="Dockter R.B."/>
            <person name="Adam C."/>
            <person name="Molina H."/>
            <person name="Bunkerborg J."/>
            <person name="Jin E."/>
            <person name="Buchheim M."/>
            <person name="Magnuson J."/>
        </authorList>
    </citation>
    <scope>NUCLEOTIDE SEQUENCE</scope>
    <source>
        <strain evidence="2">CCAP 19/18</strain>
    </source>
</reference>
<sequence>MPSIENAEGQGDVVVEHEPQAESVLGGPEEAAGEGQSPSASSKLSSLRDRRQQSNQARHSEQASPAESQRVGKEQSHKAPSTPPSQRNGASDHKAPSTPPSHRNGASEHKSDSSQPSHARRASPGARERGRGAKRPSGVYSLLEMVRCASLEMVCN</sequence>
<accession>A0ABQ7HAM0</accession>
<gene>
    <name evidence="2" type="ORF">DUNSADRAFT_20</name>
</gene>
<dbReference type="EMBL" id="MU069436">
    <property type="protein sequence ID" value="KAF5843897.1"/>
    <property type="molecule type" value="Genomic_DNA"/>
</dbReference>
<feature type="compositionally biased region" description="Low complexity" evidence="1">
    <location>
        <begin position="36"/>
        <end position="45"/>
    </location>
</feature>